<organism evidence="4 5">
    <name type="scientific">Actinomadura harenae</name>
    <dbReference type="NCBI Taxonomy" id="2483351"/>
    <lineage>
        <taxon>Bacteria</taxon>
        <taxon>Bacillati</taxon>
        <taxon>Actinomycetota</taxon>
        <taxon>Actinomycetes</taxon>
        <taxon>Streptosporangiales</taxon>
        <taxon>Thermomonosporaceae</taxon>
        <taxon>Actinomadura</taxon>
    </lineage>
</organism>
<dbReference type="GO" id="GO:0003700">
    <property type="term" value="F:DNA-binding transcription factor activity"/>
    <property type="evidence" value="ECO:0007669"/>
    <property type="project" value="InterPro"/>
</dbReference>
<dbReference type="OrthoDB" id="3992151at2"/>
<dbReference type="Gene3D" id="3.40.50.880">
    <property type="match status" value="1"/>
</dbReference>
<dbReference type="Gene3D" id="1.10.10.60">
    <property type="entry name" value="Homeodomain-like"/>
    <property type="match status" value="1"/>
</dbReference>
<gene>
    <name evidence="4" type="ORF">EBO15_20065</name>
</gene>
<dbReference type="Pfam" id="PF12833">
    <property type="entry name" value="HTH_18"/>
    <property type="match status" value="1"/>
</dbReference>
<protein>
    <submittedName>
        <fullName evidence="4">Helix-turn-helix domain-containing protein</fullName>
    </submittedName>
</protein>
<dbReference type="EMBL" id="RFFG01000034">
    <property type="protein sequence ID" value="RMI42305.1"/>
    <property type="molecule type" value="Genomic_DNA"/>
</dbReference>
<dbReference type="AlphaFoldDB" id="A0A3M2M1J6"/>
<evidence type="ECO:0000256" key="1">
    <source>
        <dbReference type="ARBA" id="ARBA00023015"/>
    </source>
</evidence>
<dbReference type="Pfam" id="PF01965">
    <property type="entry name" value="DJ-1_PfpI"/>
    <property type="match status" value="1"/>
</dbReference>
<dbReference type="InterPro" id="IPR002818">
    <property type="entry name" value="DJ-1/PfpI"/>
</dbReference>
<dbReference type="CDD" id="cd03137">
    <property type="entry name" value="GATase1_AraC_1"/>
    <property type="match status" value="1"/>
</dbReference>
<dbReference type="InterPro" id="IPR018060">
    <property type="entry name" value="HTH_AraC"/>
</dbReference>
<dbReference type="InterPro" id="IPR009057">
    <property type="entry name" value="Homeodomain-like_sf"/>
</dbReference>
<keyword evidence="2" id="KW-0804">Transcription</keyword>
<evidence type="ECO:0000313" key="5">
    <source>
        <dbReference type="Proteomes" id="UP000282674"/>
    </source>
</evidence>
<dbReference type="PROSITE" id="PS01124">
    <property type="entry name" value="HTH_ARAC_FAMILY_2"/>
    <property type="match status" value="1"/>
</dbReference>
<dbReference type="PANTHER" id="PTHR43130">
    <property type="entry name" value="ARAC-FAMILY TRANSCRIPTIONAL REGULATOR"/>
    <property type="match status" value="1"/>
</dbReference>
<dbReference type="GO" id="GO:0043565">
    <property type="term" value="F:sequence-specific DNA binding"/>
    <property type="evidence" value="ECO:0007669"/>
    <property type="project" value="InterPro"/>
</dbReference>
<sequence length="317" mass="33115">MGVHRVVFLVFAGVKHLDVAGPAEVFAEAARLGAGYELGYASPTGAPVGTSIGTRMEVGGAAGEVAHADTVIVPGGDALPTTPVDVEVRTATSHLVGVAGRVASVCTGAFLLASAGALDGRRVTTHWAHAALLARICPTAEVVPDALFVHDGAFHTSAGVSSGIDLALSLVEADQGPDLAREVARQLVVYMRRPGGQSQYSTMLDVPQGTQAGVKRVVEAVSANPEAPNGMDDLAAIAGVSPRHLARLFQAEIGMSPVKFVEHVRVETAKTLLLRGESVAATARRVGFQNPETMRRVFVARLDMPPSTYRHRFTTTT</sequence>
<proteinExistence type="predicted"/>
<keyword evidence="1" id="KW-0805">Transcription regulation</keyword>
<dbReference type="PANTHER" id="PTHR43130:SF3">
    <property type="entry name" value="HTH-TYPE TRANSCRIPTIONAL REGULATOR RV1931C"/>
    <property type="match status" value="1"/>
</dbReference>
<dbReference type="InterPro" id="IPR052158">
    <property type="entry name" value="INH-QAR"/>
</dbReference>
<dbReference type="SUPFAM" id="SSF46689">
    <property type="entry name" value="Homeodomain-like"/>
    <property type="match status" value="2"/>
</dbReference>
<feature type="domain" description="HTH araC/xylS-type" evidence="3">
    <location>
        <begin position="215"/>
        <end position="312"/>
    </location>
</feature>
<evidence type="ECO:0000259" key="3">
    <source>
        <dbReference type="PROSITE" id="PS01124"/>
    </source>
</evidence>
<keyword evidence="5" id="KW-1185">Reference proteome</keyword>
<dbReference type="SUPFAM" id="SSF52317">
    <property type="entry name" value="Class I glutamine amidotransferase-like"/>
    <property type="match status" value="1"/>
</dbReference>
<evidence type="ECO:0000256" key="2">
    <source>
        <dbReference type="ARBA" id="ARBA00023163"/>
    </source>
</evidence>
<dbReference type="InterPro" id="IPR029062">
    <property type="entry name" value="Class_I_gatase-like"/>
</dbReference>
<dbReference type="SMART" id="SM00342">
    <property type="entry name" value="HTH_ARAC"/>
    <property type="match status" value="1"/>
</dbReference>
<dbReference type="Proteomes" id="UP000282674">
    <property type="component" value="Unassembled WGS sequence"/>
</dbReference>
<evidence type="ECO:0000313" key="4">
    <source>
        <dbReference type="EMBL" id="RMI42305.1"/>
    </source>
</evidence>
<reference evidence="4 5" key="1">
    <citation type="submission" date="2018-10" db="EMBL/GenBank/DDBJ databases">
        <title>Isolation from soil.</title>
        <authorList>
            <person name="Hu J."/>
        </authorList>
    </citation>
    <scope>NUCLEOTIDE SEQUENCE [LARGE SCALE GENOMIC DNA]</scope>
    <source>
        <strain evidence="4 5">NEAU-Ht49</strain>
    </source>
</reference>
<accession>A0A3M2M1J6</accession>
<name>A0A3M2M1J6_9ACTN</name>
<dbReference type="RefSeq" id="WP_122195950.1">
    <property type="nucleotide sequence ID" value="NZ_JBHSKC010000017.1"/>
</dbReference>
<comment type="caution">
    <text evidence="4">The sequence shown here is derived from an EMBL/GenBank/DDBJ whole genome shotgun (WGS) entry which is preliminary data.</text>
</comment>